<protein>
    <submittedName>
        <fullName evidence="3">Oxidoreductase</fullName>
    </submittedName>
</protein>
<proteinExistence type="predicted"/>
<reference evidence="3 4" key="1">
    <citation type="submission" date="2015-12" db="EMBL/GenBank/DDBJ databases">
        <title>Complete genome of Lacimicrobium alkaliphilum KCTC 32984.</title>
        <authorList>
            <person name="Kim S.-G."/>
            <person name="Lee Y.-J."/>
        </authorList>
    </citation>
    <scope>NUCLEOTIDE SEQUENCE [LARGE SCALE GENOMIC DNA]</scope>
    <source>
        <strain evidence="3 4">YelD216</strain>
    </source>
</reference>
<dbReference type="InterPro" id="IPR012938">
    <property type="entry name" value="Glc/Sorbosone_DH"/>
</dbReference>
<dbReference type="STRING" id="1526571.AT746_05210"/>
<evidence type="ECO:0000259" key="2">
    <source>
        <dbReference type="Pfam" id="PF07995"/>
    </source>
</evidence>
<keyword evidence="1" id="KW-0732">Signal</keyword>
<name>A0A0U3AI97_9ALTE</name>
<feature type="signal peptide" evidence="1">
    <location>
        <begin position="1"/>
        <end position="22"/>
    </location>
</feature>
<gene>
    <name evidence="3" type="ORF">AT746_05210</name>
</gene>
<dbReference type="Pfam" id="PF07995">
    <property type="entry name" value="GSDH"/>
    <property type="match status" value="1"/>
</dbReference>
<dbReference type="OrthoDB" id="9770043at2"/>
<dbReference type="KEGG" id="lal:AT746_05210"/>
<accession>A0A0U3AI97</accession>
<dbReference type="Proteomes" id="UP000068447">
    <property type="component" value="Chromosome"/>
</dbReference>
<keyword evidence="4" id="KW-1185">Reference proteome</keyword>
<dbReference type="SUPFAM" id="SSF50952">
    <property type="entry name" value="Soluble quinoprotein glucose dehydrogenase"/>
    <property type="match status" value="1"/>
</dbReference>
<organism evidence="3 4">
    <name type="scientific">Lacimicrobium alkaliphilum</name>
    <dbReference type="NCBI Taxonomy" id="1526571"/>
    <lineage>
        <taxon>Bacteria</taxon>
        <taxon>Pseudomonadati</taxon>
        <taxon>Pseudomonadota</taxon>
        <taxon>Gammaproteobacteria</taxon>
        <taxon>Alteromonadales</taxon>
        <taxon>Alteromonadaceae</taxon>
        <taxon>Lacimicrobium</taxon>
    </lineage>
</organism>
<dbReference type="InterPro" id="IPR011041">
    <property type="entry name" value="Quinoprot_gluc/sorb_DH_b-prop"/>
</dbReference>
<dbReference type="PANTHER" id="PTHR19328">
    <property type="entry name" value="HEDGEHOG-INTERACTING PROTEIN"/>
    <property type="match status" value="1"/>
</dbReference>
<feature type="chain" id="PRO_5006835960" evidence="1">
    <location>
        <begin position="23"/>
        <end position="378"/>
    </location>
</feature>
<sequence length="378" mass="41569">MTRNLALLFASLTLCLSSAACANTPAQIDSEQASIKVEVVTSGLQHPWGMTFLPDGRMLVTERTGKLRIVDADGNKSEPLNGLPEILVKNQGGLLDVTIDPMFSENQRIYFSFSEPVSGSEKSSTAVASAILEEQGLSELQVIFSARPKIDTGHHFGSRLVFDREGALFITLGDRGSQRQGAQELDSHYGKVVRVLPNGDIPKDNPYTDNDKALSDIWSYGHRNIQGATLHPQTGELWTHEHGPQGGDEINIAEATKNYGWPEITYGEEYGGGEIGDTKKSGMEQPLHYWVPSIAPSGMTFYTAKTFSDWQGNLLVGSLKFRQLVRLELGDDNKVTHEERIDIGQRVRDVRQGPDGAVYLLTDHPDGQILRLIPSNPL</sequence>
<dbReference type="AlphaFoldDB" id="A0A0U3AI97"/>
<feature type="domain" description="Glucose/Sorbosone dehydrogenase" evidence="2">
    <location>
        <begin position="44"/>
        <end position="371"/>
    </location>
</feature>
<evidence type="ECO:0000313" key="4">
    <source>
        <dbReference type="Proteomes" id="UP000068447"/>
    </source>
</evidence>
<evidence type="ECO:0000256" key="1">
    <source>
        <dbReference type="SAM" id="SignalP"/>
    </source>
</evidence>
<dbReference type="PANTHER" id="PTHR19328:SF75">
    <property type="entry name" value="ALDOSE SUGAR DEHYDROGENASE YLII"/>
    <property type="match status" value="1"/>
</dbReference>
<dbReference type="EMBL" id="CP013650">
    <property type="protein sequence ID" value="ALS97730.1"/>
    <property type="molecule type" value="Genomic_DNA"/>
</dbReference>
<dbReference type="PROSITE" id="PS51257">
    <property type="entry name" value="PROKAR_LIPOPROTEIN"/>
    <property type="match status" value="1"/>
</dbReference>
<evidence type="ECO:0000313" key="3">
    <source>
        <dbReference type="EMBL" id="ALS97730.1"/>
    </source>
</evidence>
<dbReference type="RefSeq" id="WP_062477413.1">
    <property type="nucleotide sequence ID" value="NZ_CP013650.1"/>
</dbReference>
<dbReference type="InterPro" id="IPR011042">
    <property type="entry name" value="6-blade_b-propeller_TolB-like"/>
</dbReference>
<dbReference type="Gene3D" id="2.120.10.30">
    <property type="entry name" value="TolB, C-terminal domain"/>
    <property type="match status" value="1"/>
</dbReference>